<protein>
    <recommendedName>
        <fullName evidence="2">DUF7847 domain-containing protein</fullName>
    </recommendedName>
</protein>
<keyword evidence="4" id="KW-1185">Reference proteome</keyword>
<feature type="transmembrane region" description="Helical" evidence="1">
    <location>
        <begin position="40"/>
        <end position="66"/>
    </location>
</feature>
<keyword evidence="1" id="KW-1133">Transmembrane helix</keyword>
<dbReference type="RefSeq" id="WP_066827076.1">
    <property type="nucleotide sequence ID" value="NZ_LTBA01000052.1"/>
</dbReference>
<evidence type="ECO:0000256" key="1">
    <source>
        <dbReference type="SAM" id="Phobius"/>
    </source>
</evidence>
<dbReference type="AlphaFoldDB" id="A0A151ATN6"/>
<evidence type="ECO:0000313" key="4">
    <source>
        <dbReference type="Proteomes" id="UP000075531"/>
    </source>
</evidence>
<dbReference type="PATRIC" id="fig|1121338.3.peg.2538"/>
<evidence type="ECO:0000313" key="3">
    <source>
        <dbReference type="EMBL" id="KYH30996.1"/>
    </source>
</evidence>
<sequence>MLKKSFEILKKNPILILFSLIFELSNISLNSDLVKKYHLFFSYSALIIIIFFVLSLMCTAGFNAMVGEAVISGKTKVSTFLSGIKNFSLRLFLAALLFGLFVFGYSIIILILSFIIDISSSNIPSIGTLIILIIVLLSTLFLAPLFILWVPAMISDDIGVTESLRSGAGVAKESYWILFLSIIVFIIPDFIYGFIVLKNLSFNIQSFNMISQMHTSGFWILKFIDVFWNLIFNIFLYVLYKSKTDSSYSLESIQNSSQDVDDNNIE</sequence>
<gene>
    <name evidence="3" type="ORF">CLTEP_24530</name>
</gene>
<name>A0A151ATN6_9CLOT</name>
<reference evidence="3 4" key="1">
    <citation type="submission" date="2016-02" db="EMBL/GenBank/DDBJ databases">
        <title>Genome sequence of Clostridium tepidiprofundi DSM 19306.</title>
        <authorList>
            <person name="Poehlein A."/>
            <person name="Daniel R."/>
        </authorList>
    </citation>
    <scope>NUCLEOTIDE SEQUENCE [LARGE SCALE GENOMIC DNA]</scope>
    <source>
        <strain evidence="3 4">DSM 19306</strain>
    </source>
</reference>
<feature type="transmembrane region" description="Helical" evidence="1">
    <location>
        <begin position="87"/>
        <end position="116"/>
    </location>
</feature>
<feature type="domain" description="DUF7847" evidence="2">
    <location>
        <begin position="2"/>
        <end position="212"/>
    </location>
</feature>
<feature type="transmembrane region" description="Helical" evidence="1">
    <location>
        <begin position="217"/>
        <end position="240"/>
    </location>
</feature>
<dbReference type="InterPro" id="IPR057169">
    <property type="entry name" value="DUF7847"/>
</dbReference>
<dbReference type="Proteomes" id="UP000075531">
    <property type="component" value="Unassembled WGS sequence"/>
</dbReference>
<comment type="caution">
    <text evidence="3">The sequence shown here is derived from an EMBL/GenBank/DDBJ whole genome shotgun (WGS) entry which is preliminary data.</text>
</comment>
<dbReference type="EMBL" id="LTBA01000052">
    <property type="protein sequence ID" value="KYH30996.1"/>
    <property type="molecule type" value="Genomic_DNA"/>
</dbReference>
<dbReference type="STRING" id="1121338.CLTEP_24530"/>
<feature type="transmembrane region" description="Helical" evidence="1">
    <location>
        <begin position="128"/>
        <end position="154"/>
    </location>
</feature>
<keyword evidence="1" id="KW-0812">Transmembrane</keyword>
<feature type="transmembrane region" description="Helical" evidence="1">
    <location>
        <begin position="175"/>
        <end position="197"/>
    </location>
</feature>
<organism evidence="3 4">
    <name type="scientific">Clostridium tepidiprofundi DSM 19306</name>
    <dbReference type="NCBI Taxonomy" id="1121338"/>
    <lineage>
        <taxon>Bacteria</taxon>
        <taxon>Bacillati</taxon>
        <taxon>Bacillota</taxon>
        <taxon>Clostridia</taxon>
        <taxon>Eubacteriales</taxon>
        <taxon>Clostridiaceae</taxon>
        <taxon>Clostridium</taxon>
    </lineage>
</organism>
<dbReference type="Pfam" id="PF25231">
    <property type="entry name" value="DUF7847"/>
    <property type="match status" value="1"/>
</dbReference>
<keyword evidence="1" id="KW-0472">Membrane</keyword>
<accession>A0A151ATN6</accession>
<evidence type="ECO:0000259" key="2">
    <source>
        <dbReference type="Pfam" id="PF25231"/>
    </source>
</evidence>
<proteinExistence type="predicted"/>